<reference evidence="1" key="1">
    <citation type="submission" date="2013-04" db="EMBL/GenBank/DDBJ databases">
        <title>The genome sequencing project of 58 acetic acid bacteria.</title>
        <authorList>
            <person name="Okamoto-Kainuma A."/>
            <person name="Ishikawa M."/>
            <person name="Umino S."/>
            <person name="Koizumi Y."/>
            <person name="Shiwa Y."/>
            <person name="Yoshikawa H."/>
            <person name="Matsutani M."/>
            <person name="Matsushita K."/>
        </authorList>
    </citation>
    <scope>NUCLEOTIDE SEQUENCE</scope>
    <source>
        <strain evidence="1">NRIC 0228</strain>
    </source>
</reference>
<evidence type="ECO:0000313" key="1">
    <source>
        <dbReference type="EMBL" id="GBR11305.1"/>
    </source>
</evidence>
<sequence length="60" mass="6699">MPGQIQFCVPTRDGNKTRFVKPDDKGKSLDLQRSCTMLISQKDIASLKRNTIHRPGGPDT</sequence>
<proteinExistence type="predicted"/>
<keyword evidence="2" id="KW-1185">Reference proteome</keyword>
<name>A0ABQ0QAT2_9PROT</name>
<dbReference type="EMBL" id="BAQW01000005">
    <property type="protein sequence ID" value="GBR11305.1"/>
    <property type="molecule type" value="Genomic_DNA"/>
</dbReference>
<protein>
    <submittedName>
        <fullName evidence="1">Uncharacterized protein</fullName>
    </submittedName>
</protein>
<organism evidence="1 2">
    <name type="scientific">Gluconobacter frateurii NRIC 0228</name>
    <dbReference type="NCBI Taxonomy" id="1307946"/>
    <lineage>
        <taxon>Bacteria</taxon>
        <taxon>Pseudomonadati</taxon>
        <taxon>Pseudomonadota</taxon>
        <taxon>Alphaproteobacteria</taxon>
        <taxon>Acetobacterales</taxon>
        <taxon>Acetobacteraceae</taxon>
        <taxon>Gluconobacter</taxon>
    </lineage>
</organism>
<evidence type="ECO:0000313" key="2">
    <source>
        <dbReference type="Proteomes" id="UP001061070"/>
    </source>
</evidence>
<gene>
    <name evidence="1" type="ORF">AA0228_1329</name>
</gene>
<comment type="caution">
    <text evidence="1">The sequence shown here is derived from an EMBL/GenBank/DDBJ whole genome shotgun (WGS) entry which is preliminary data.</text>
</comment>
<dbReference type="Proteomes" id="UP001061070">
    <property type="component" value="Unassembled WGS sequence"/>
</dbReference>
<accession>A0ABQ0QAT2</accession>